<proteinExistence type="predicted"/>
<protein>
    <submittedName>
        <fullName evidence="2">Uncharacterized protein</fullName>
    </submittedName>
</protein>
<organism evidence="2 3">
    <name type="scientific">Periconia macrospinosa</name>
    <dbReference type="NCBI Taxonomy" id="97972"/>
    <lineage>
        <taxon>Eukaryota</taxon>
        <taxon>Fungi</taxon>
        <taxon>Dikarya</taxon>
        <taxon>Ascomycota</taxon>
        <taxon>Pezizomycotina</taxon>
        <taxon>Dothideomycetes</taxon>
        <taxon>Pleosporomycetidae</taxon>
        <taxon>Pleosporales</taxon>
        <taxon>Massarineae</taxon>
        <taxon>Periconiaceae</taxon>
        <taxon>Periconia</taxon>
    </lineage>
</organism>
<reference evidence="2 3" key="1">
    <citation type="journal article" date="2018" name="Sci. Rep.">
        <title>Comparative genomics provides insights into the lifestyle and reveals functional heterogeneity of dark septate endophytic fungi.</title>
        <authorList>
            <person name="Knapp D.G."/>
            <person name="Nemeth J.B."/>
            <person name="Barry K."/>
            <person name="Hainaut M."/>
            <person name="Henrissat B."/>
            <person name="Johnson J."/>
            <person name="Kuo A."/>
            <person name="Lim J.H.P."/>
            <person name="Lipzen A."/>
            <person name="Nolan M."/>
            <person name="Ohm R.A."/>
            <person name="Tamas L."/>
            <person name="Grigoriev I.V."/>
            <person name="Spatafora J.W."/>
            <person name="Nagy L.G."/>
            <person name="Kovacs G.M."/>
        </authorList>
    </citation>
    <scope>NUCLEOTIDE SEQUENCE [LARGE SCALE GENOMIC DNA]</scope>
    <source>
        <strain evidence="2 3">DSE2036</strain>
    </source>
</reference>
<evidence type="ECO:0000256" key="1">
    <source>
        <dbReference type="SAM" id="MobiDB-lite"/>
    </source>
</evidence>
<sequence>MRRRGSRRSVESSSEEKEASGREELPGEILRGEKSSVERRAPWREDLRGEKSSVERRSSRREELRGEKIFKERGALWSYLLGEQISVEDSSEISSEPSNTKGRCVHL</sequence>
<dbReference type="AlphaFoldDB" id="A0A2V1CZH8"/>
<accession>A0A2V1CZH8</accession>
<feature type="compositionally biased region" description="Low complexity" evidence="1">
    <location>
        <begin position="88"/>
        <end position="98"/>
    </location>
</feature>
<dbReference type="Proteomes" id="UP000244855">
    <property type="component" value="Unassembled WGS sequence"/>
</dbReference>
<feature type="region of interest" description="Disordered" evidence="1">
    <location>
        <begin position="88"/>
        <end position="107"/>
    </location>
</feature>
<dbReference type="EMBL" id="KZ805953">
    <property type="protein sequence ID" value="PVH91115.1"/>
    <property type="molecule type" value="Genomic_DNA"/>
</dbReference>
<feature type="compositionally biased region" description="Basic and acidic residues" evidence="1">
    <location>
        <begin position="8"/>
        <end position="63"/>
    </location>
</feature>
<feature type="region of interest" description="Disordered" evidence="1">
    <location>
        <begin position="1"/>
        <end position="63"/>
    </location>
</feature>
<gene>
    <name evidence="2" type="ORF">DM02DRAFT_636329</name>
</gene>
<keyword evidence="3" id="KW-1185">Reference proteome</keyword>
<evidence type="ECO:0000313" key="3">
    <source>
        <dbReference type="Proteomes" id="UP000244855"/>
    </source>
</evidence>
<name>A0A2V1CZH8_9PLEO</name>
<evidence type="ECO:0000313" key="2">
    <source>
        <dbReference type="EMBL" id="PVH91115.1"/>
    </source>
</evidence>